<reference evidence="1 2" key="1">
    <citation type="journal article" date="2024" name="G3 (Bethesda)">
        <title>Genome assembly of Hibiscus sabdariffa L. provides insights into metabolisms of medicinal natural products.</title>
        <authorList>
            <person name="Kim T."/>
        </authorList>
    </citation>
    <scope>NUCLEOTIDE SEQUENCE [LARGE SCALE GENOMIC DNA]</scope>
    <source>
        <strain evidence="1">TK-2024</strain>
        <tissue evidence="1">Old leaves</tissue>
    </source>
</reference>
<proteinExistence type="predicted"/>
<protein>
    <submittedName>
        <fullName evidence="1">Uncharacterized protein</fullName>
    </submittedName>
</protein>
<evidence type="ECO:0000313" key="2">
    <source>
        <dbReference type="Proteomes" id="UP001472677"/>
    </source>
</evidence>
<name>A0ABR2F8I3_9ROSI</name>
<dbReference type="Proteomes" id="UP001472677">
    <property type="component" value="Unassembled WGS sequence"/>
</dbReference>
<dbReference type="EMBL" id="JBBPBM010000007">
    <property type="protein sequence ID" value="KAK8574646.1"/>
    <property type="molecule type" value="Genomic_DNA"/>
</dbReference>
<sequence length="155" mass="17726">MCLFLAGSLVMEEVTNNLFALSINDNEEDAIHLDEENQQNLVNLDATAFENIPSFDIQMGLDHEENSIEHTYGNKRARMNSVSTTISSSQDFNTEMRVSSEVTPNTISVSLKNQFKFEASWLQEESCEDEVRKLWELSSDHFLERMDVIKKGLDL</sequence>
<evidence type="ECO:0000313" key="1">
    <source>
        <dbReference type="EMBL" id="KAK8574646.1"/>
    </source>
</evidence>
<accession>A0ABR2F8I3</accession>
<organism evidence="1 2">
    <name type="scientific">Hibiscus sabdariffa</name>
    <name type="common">roselle</name>
    <dbReference type="NCBI Taxonomy" id="183260"/>
    <lineage>
        <taxon>Eukaryota</taxon>
        <taxon>Viridiplantae</taxon>
        <taxon>Streptophyta</taxon>
        <taxon>Embryophyta</taxon>
        <taxon>Tracheophyta</taxon>
        <taxon>Spermatophyta</taxon>
        <taxon>Magnoliopsida</taxon>
        <taxon>eudicotyledons</taxon>
        <taxon>Gunneridae</taxon>
        <taxon>Pentapetalae</taxon>
        <taxon>rosids</taxon>
        <taxon>malvids</taxon>
        <taxon>Malvales</taxon>
        <taxon>Malvaceae</taxon>
        <taxon>Malvoideae</taxon>
        <taxon>Hibiscus</taxon>
    </lineage>
</organism>
<gene>
    <name evidence="1" type="ORF">V6N12_062336</name>
</gene>
<keyword evidence="2" id="KW-1185">Reference proteome</keyword>
<comment type="caution">
    <text evidence="1">The sequence shown here is derived from an EMBL/GenBank/DDBJ whole genome shotgun (WGS) entry which is preliminary data.</text>
</comment>